<dbReference type="InterPro" id="IPR032631">
    <property type="entry name" value="P-type_ATPase_N"/>
</dbReference>
<keyword evidence="4 14" id="KW-0479">Metal-binding</keyword>
<dbReference type="SFLD" id="SFLDG00002">
    <property type="entry name" value="C1.7:_P-type_atpase_like"/>
    <property type="match status" value="1"/>
</dbReference>
<feature type="binding site" evidence="13">
    <location>
        <position position="428"/>
    </location>
    <ligand>
        <name>ATP</name>
        <dbReference type="ChEBI" id="CHEBI:30616"/>
    </ligand>
</feature>
<keyword evidence="6 13" id="KW-0067">ATP-binding</keyword>
<evidence type="ECO:0000256" key="12">
    <source>
        <dbReference type="PIRSR" id="PIRSR606539-1"/>
    </source>
</evidence>
<dbReference type="SUPFAM" id="SSF81653">
    <property type="entry name" value="Calcium ATPase, transduction domain A"/>
    <property type="match status" value="1"/>
</dbReference>
<reference evidence="17" key="1">
    <citation type="submission" date="2015-12" db="EMBL/GenBank/DDBJ databases">
        <title>Update maize B73 reference genome by single molecule sequencing technologies.</title>
        <authorList>
            <consortium name="Maize Genome Sequencing Project"/>
            <person name="Ware D."/>
        </authorList>
    </citation>
    <scope>NUCLEOTIDE SEQUENCE</scope>
    <source>
        <tissue evidence="17">Seedling</tissue>
    </source>
</reference>
<dbReference type="SFLD" id="SFLDF00027">
    <property type="entry name" value="p-type_atpase"/>
    <property type="match status" value="1"/>
</dbReference>
<dbReference type="EC" id="7.6.2.1" evidence="15"/>
<dbReference type="InterPro" id="IPR023298">
    <property type="entry name" value="ATPase_P-typ_TM_dom_sf"/>
</dbReference>
<feature type="binding site" evidence="13">
    <location>
        <position position="544"/>
    </location>
    <ligand>
        <name>ATP</name>
        <dbReference type="ChEBI" id="CHEBI:30616"/>
    </ligand>
</feature>
<dbReference type="SUPFAM" id="SSF56784">
    <property type="entry name" value="HAD-like"/>
    <property type="match status" value="1"/>
</dbReference>
<evidence type="ECO:0000256" key="3">
    <source>
        <dbReference type="ARBA" id="ARBA00022692"/>
    </source>
</evidence>
<evidence type="ECO:0000256" key="11">
    <source>
        <dbReference type="ARBA" id="ARBA00034036"/>
    </source>
</evidence>
<evidence type="ECO:0000256" key="8">
    <source>
        <dbReference type="ARBA" id="ARBA00022967"/>
    </source>
</evidence>
<feature type="binding site" evidence="13">
    <location>
        <position position="733"/>
    </location>
    <ligand>
        <name>ATP</name>
        <dbReference type="ChEBI" id="CHEBI:30616"/>
    </ligand>
</feature>
<comment type="caution">
    <text evidence="15">Lacks conserved residue(s) required for the propagation of feature annotation.</text>
</comment>
<keyword evidence="9 15" id="KW-1133">Transmembrane helix</keyword>
<comment type="subcellular location">
    <subcellularLocation>
        <location evidence="1 15">Membrane</location>
        <topology evidence="1 15">Multi-pass membrane protein</topology>
    </subcellularLocation>
</comment>
<dbReference type="GO" id="GO:0016020">
    <property type="term" value="C:membrane"/>
    <property type="evidence" value="ECO:0007669"/>
    <property type="project" value="UniProtKB-SubCell"/>
</dbReference>
<evidence type="ECO:0000256" key="5">
    <source>
        <dbReference type="ARBA" id="ARBA00022741"/>
    </source>
</evidence>
<dbReference type="InterPro" id="IPR044492">
    <property type="entry name" value="P_typ_ATPase_HD_dom"/>
</dbReference>
<feature type="binding site" evidence="13">
    <location>
        <position position="616"/>
    </location>
    <ligand>
        <name>ATP</name>
        <dbReference type="ChEBI" id="CHEBI:30616"/>
    </ligand>
</feature>
<dbReference type="SUPFAM" id="SSF81665">
    <property type="entry name" value="Calcium ATPase, transmembrane domain M"/>
    <property type="match status" value="1"/>
</dbReference>
<dbReference type="SUPFAM" id="SSF81660">
    <property type="entry name" value="Metal cation-transporting ATPase, ATP-binding domain N"/>
    <property type="match status" value="1"/>
</dbReference>
<dbReference type="GO" id="GO:0000287">
    <property type="term" value="F:magnesium ion binding"/>
    <property type="evidence" value="ECO:0007669"/>
    <property type="project" value="UniProtKB-UniRule"/>
</dbReference>
<dbReference type="InterPro" id="IPR006539">
    <property type="entry name" value="P-type_ATPase_IV"/>
</dbReference>
<evidence type="ECO:0000256" key="14">
    <source>
        <dbReference type="PIRSR" id="PIRSR606539-3"/>
    </source>
</evidence>
<dbReference type="FunFam" id="3.40.1110.10:FF:000143">
    <property type="entry name" value="Phospholipid-transporting ATPase"/>
    <property type="match status" value="1"/>
</dbReference>
<dbReference type="GO" id="GO:0015914">
    <property type="term" value="P:phospholipid transport"/>
    <property type="evidence" value="ECO:0007669"/>
    <property type="project" value="InterPro"/>
</dbReference>
<dbReference type="GO" id="GO:0005524">
    <property type="term" value="F:ATP binding"/>
    <property type="evidence" value="ECO:0007669"/>
    <property type="project" value="UniProtKB-UniRule"/>
</dbReference>
<dbReference type="Pfam" id="PF13246">
    <property type="entry name" value="Cation_ATPase"/>
    <property type="match status" value="1"/>
</dbReference>
<feature type="binding site" evidence="13">
    <location>
        <position position="427"/>
    </location>
    <ligand>
        <name>ATP</name>
        <dbReference type="ChEBI" id="CHEBI:30616"/>
    </ligand>
</feature>
<dbReference type="EMBL" id="CM000785">
    <property type="protein sequence ID" value="AQL03525.1"/>
    <property type="molecule type" value="Genomic_DNA"/>
</dbReference>
<evidence type="ECO:0000256" key="1">
    <source>
        <dbReference type="ARBA" id="ARBA00004141"/>
    </source>
</evidence>
<dbReference type="PANTHER" id="PTHR24092">
    <property type="entry name" value="PROBABLE PHOSPHOLIPID-TRANSPORTING ATPASE"/>
    <property type="match status" value="1"/>
</dbReference>
<dbReference type="Pfam" id="PF16209">
    <property type="entry name" value="PhoLip_ATPase_N"/>
    <property type="match status" value="1"/>
</dbReference>
<dbReference type="GO" id="GO:0140326">
    <property type="term" value="F:ATPase-coupled intramembrane lipid transporter activity"/>
    <property type="evidence" value="ECO:0007669"/>
    <property type="project" value="UniProtKB-EC"/>
</dbReference>
<organism evidence="17">
    <name type="scientific">Zea mays</name>
    <name type="common">Maize</name>
    <dbReference type="NCBI Taxonomy" id="4577"/>
    <lineage>
        <taxon>Eukaryota</taxon>
        <taxon>Viridiplantae</taxon>
        <taxon>Streptophyta</taxon>
        <taxon>Embryophyta</taxon>
        <taxon>Tracheophyta</taxon>
        <taxon>Spermatophyta</taxon>
        <taxon>Magnoliopsida</taxon>
        <taxon>Liliopsida</taxon>
        <taxon>Poales</taxon>
        <taxon>Poaceae</taxon>
        <taxon>PACMAD clade</taxon>
        <taxon>Panicoideae</taxon>
        <taxon>Andropogonodae</taxon>
        <taxon>Andropogoneae</taxon>
        <taxon>Tripsacinae</taxon>
        <taxon>Zea</taxon>
    </lineage>
</organism>
<evidence type="ECO:0000256" key="15">
    <source>
        <dbReference type="RuleBase" id="RU362033"/>
    </source>
</evidence>
<feature type="domain" description="P-type ATPase N-terminal" evidence="16">
    <location>
        <begin position="41"/>
        <end position="106"/>
    </location>
</feature>
<gene>
    <name evidence="17" type="ORF">ZEAMMB73_Zm00001d045956</name>
</gene>
<evidence type="ECO:0000256" key="10">
    <source>
        <dbReference type="ARBA" id="ARBA00023136"/>
    </source>
</evidence>
<keyword evidence="7 14" id="KW-0460">Magnesium</keyword>
<keyword evidence="8 15" id="KW-1278">Translocase</keyword>
<dbReference type="InterPro" id="IPR023214">
    <property type="entry name" value="HAD_sf"/>
</dbReference>
<feature type="binding site" evidence="13">
    <location>
        <position position="650"/>
    </location>
    <ligand>
        <name>ATP</name>
        <dbReference type="ChEBI" id="CHEBI:30616"/>
    </ligand>
</feature>
<dbReference type="InterPro" id="IPR023299">
    <property type="entry name" value="ATPase_P-typ_cyto_dom_N"/>
</dbReference>
<dbReference type="InterPro" id="IPR008250">
    <property type="entry name" value="ATPase_P-typ_transduc_dom_A_sf"/>
</dbReference>
<feature type="binding site" evidence="13">
    <location>
        <position position="870"/>
    </location>
    <ligand>
        <name>ATP</name>
        <dbReference type="ChEBI" id="CHEBI:30616"/>
    </ligand>
</feature>
<protein>
    <recommendedName>
        <fullName evidence="15">Phospholipid-transporting ATPase</fullName>
        <ecNumber evidence="15">7.6.2.1</ecNumber>
    </recommendedName>
</protein>
<dbReference type="ExpressionAtlas" id="A0A1D6P064">
    <property type="expression patterns" value="baseline and differential"/>
</dbReference>
<feature type="transmembrane region" description="Helical" evidence="15">
    <location>
        <begin position="303"/>
        <end position="325"/>
    </location>
</feature>
<evidence type="ECO:0000256" key="2">
    <source>
        <dbReference type="ARBA" id="ARBA00008109"/>
    </source>
</evidence>
<dbReference type="FunFam" id="2.70.150.10:FF:000023">
    <property type="entry name" value="Phospholipid-transporting ATPase"/>
    <property type="match status" value="1"/>
</dbReference>
<feature type="binding site" evidence="14">
    <location>
        <position position="867"/>
    </location>
    <ligand>
        <name>Mg(2+)</name>
        <dbReference type="ChEBI" id="CHEBI:18420"/>
    </ligand>
</feature>
<evidence type="ECO:0000256" key="4">
    <source>
        <dbReference type="ARBA" id="ARBA00022723"/>
    </source>
</evidence>
<comment type="cofactor">
    <cofactor evidence="14">
        <name>Mg(2+)</name>
        <dbReference type="ChEBI" id="CHEBI:18420"/>
    </cofactor>
</comment>
<keyword evidence="3 15" id="KW-0812">Transmembrane</keyword>
<evidence type="ECO:0000256" key="9">
    <source>
        <dbReference type="ARBA" id="ARBA00022989"/>
    </source>
</evidence>
<evidence type="ECO:0000256" key="7">
    <source>
        <dbReference type="ARBA" id="ARBA00022842"/>
    </source>
</evidence>
<feature type="binding site" evidence="13">
    <location>
        <position position="593"/>
    </location>
    <ligand>
        <name>ATP</name>
        <dbReference type="ChEBI" id="CHEBI:30616"/>
    </ligand>
</feature>
<dbReference type="InterPro" id="IPR036412">
    <property type="entry name" value="HAD-like_sf"/>
</dbReference>
<feature type="active site" description="4-aspartylphosphate intermediate" evidence="12">
    <location>
        <position position="427"/>
    </location>
</feature>
<dbReference type="AlphaFoldDB" id="A0A1D6P064"/>
<dbReference type="SFLD" id="SFLDS00003">
    <property type="entry name" value="Haloacid_Dehalogenase"/>
    <property type="match status" value="1"/>
</dbReference>
<feature type="binding site" evidence="13">
    <location>
        <position position="429"/>
    </location>
    <ligand>
        <name>ATP</name>
        <dbReference type="ChEBI" id="CHEBI:30616"/>
    </ligand>
</feature>
<feature type="binding site" evidence="13">
    <location>
        <position position="731"/>
    </location>
    <ligand>
        <name>ATP</name>
        <dbReference type="ChEBI" id="CHEBI:30616"/>
    </ligand>
</feature>
<dbReference type="Gene3D" id="3.40.1110.10">
    <property type="entry name" value="Calcium-transporting ATPase, cytoplasmic domain N"/>
    <property type="match status" value="1"/>
</dbReference>
<evidence type="ECO:0000256" key="6">
    <source>
        <dbReference type="ARBA" id="ARBA00022840"/>
    </source>
</evidence>
<feature type="binding site" evidence="13">
    <location>
        <position position="847"/>
    </location>
    <ligand>
        <name>ATP</name>
        <dbReference type="ChEBI" id="CHEBI:30616"/>
    </ligand>
</feature>
<keyword evidence="10 15" id="KW-0472">Membrane</keyword>
<dbReference type="GO" id="GO:0016887">
    <property type="term" value="F:ATP hydrolysis activity"/>
    <property type="evidence" value="ECO:0007669"/>
    <property type="project" value="InterPro"/>
</dbReference>
<dbReference type="NCBIfam" id="TIGR01652">
    <property type="entry name" value="ATPase-Plipid"/>
    <property type="match status" value="1"/>
</dbReference>
<sequence length="931" mass="105661">MAPTKRMEKLKLSTLLTFMRCHRGSSDDHSRIGTVGFSRVVYVNEPDMLEEEGFNYPLNEVSTTKYTLATFLPKSLFEQFRRVANFYFLVSGILALTPLAPYTAVSALAPLCVVIVATMAKEGVEDWRRKQQDHELNNRIVKVHRGSGHFEETKWKNIKVGDVIKLEKDNFFPADMILLSSSYPDGICYVETMNLDGETNLKIKQALEVTLDLQEDTKFREVRQTIKCEDPNANLYSFVGSMEWRGQQYPLSPLQLLLRDSKLRNTDYIYGAVIFTGHDTKVMQNATDPPSKRSKIEKKMDQIIYVLMSSLLMIALLGSIFFGIWTKEDVRDGGLKRWYLRPDATTIFYDPKRAALASFFHLLTALMLYSYFIPISLYISIEIVKILQALFINQDIEMYHEESDKPTHARTSNLNEELGMVDTILSDKTGTLTCNMMEFIKCSIAGTAYGKGVTEVERAMAMRKGDSLDDDIENGDYKDKKNHNSPNVKGFNFKDPRIMDGNWIHEPNKDMIRDFFRLLAICHTCIAEIDENEKVSYEAESPDEAAFVIAARELGFEFYKRSLATIIIREQDPSWNVVEKRYRKYELLNILEFSSSRRRMSVIVKEPEGRILLLSKGADSVMFKRLAPNGRKYEEETRRHINEYSDSGLRTLVLAYRVLDEKEYKEFNEKLNTAKASVSADRDVKIEQAADSIEQDLILLGATAVEDKLQQGVPECIDKLAQAGIKIWVLTGDKMETAINIGFACSLLRQDMTQIIVTLEQPDIIALEKDGDKYKIFKASKKKVMSQIEDGIKQIPPSTKISTASFALIIDGKSIPYALEDDVKFKFLDLAINCASVICCRSSPKQKALVTRFVKQVTHKVTLAIGDGANDVGMLQEADIGVGISGAEGMQAVMASDVAVAQFRFLEQECYFWCHSLSLRSICIFLWEASL</sequence>
<feature type="binding site" evidence="14">
    <location>
        <position position="871"/>
    </location>
    <ligand>
        <name>Mg(2+)</name>
        <dbReference type="ChEBI" id="CHEBI:18420"/>
    </ligand>
</feature>
<comment type="similarity">
    <text evidence="2 15">Belongs to the cation transport ATPase (P-type) (TC 3.A.3) family. Type IV subfamily.</text>
</comment>
<dbReference type="NCBIfam" id="TIGR01494">
    <property type="entry name" value="ATPase_P-type"/>
    <property type="match status" value="1"/>
</dbReference>
<feature type="transmembrane region" description="Helical" evidence="15">
    <location>
        <begin position="83"/>
        <end position="101"/>
    </location>
</feature>
<dbReference type="InterPro" id="IPR001757">
    <property type="entry name" value="P_typ_ATPase"/>
</dbReference>
<dbReference type="Gene3D" id="3.40.50.1000">
    <property type="entry name" value="HAD superfamily/HAD-like"/>
    <property type="match status" value="1"/>
</dbReference>
<feature type="binding site" evidence="13">
    <location>
        <position position="841"/>
    </location>
    <ligand>
        <name>ATP</name>
        <dbReference type="ChEBI" id="CHEBI:30616"/>
    </ligand>
</feature>
<dbReference type="FunFam" id="3.40.50.1000:FF:000014">
    <property type="entry name" value="Phospholipid-transporting ATPase"/>
    <property type="match status" value="1"/>
</dbReference>
<dbReference type="Gene3D" id="2.70.150.10">
    <property type="entry name" value="Calcium-transporting ATPase, cytoplasmic transduction domain A"/>
    <property type="match status" value="1"/>
</dbReference>
<dbReference type="PRINTS" id="PR00119">
    <property type="entry name" value="CATATPASE"/>
</dbReference>
<evidence type="ECO:0000259" key="16">
    <source>
        <dbReference type="Pfam" id="PF16209"/>
    </source>
</evidence>
<comment type="catalytic activity">
    <reaction evidence="11 15">
        <text>ATP + H2O + phospholipidSide 1 = ADP + phosphate + phospholipidSide 2.</text>
        <dbReference type="EC" id="7.6.2.1"/>
    </reaction>
</comment>
<name>A0A1D6P064_MAIZE</name>
<evidence type="ECO:0000256" key="13">
    <source>
        <dbReference type="PIRSR" id="PIRSR606539-2"/>
    </source>
</evidence>
<feature type="binding site" evidence="14">
    <location>
        <position position="429"/>
    </location>
    <ligand>
        <name>Mg(2+)</name>
        <dbReference type="ChEBI" id="CHEBI:18420"/>
    </ligand>
</feature>
<keyword evidence="5 13" id="KW-0547">Nucleotide-binding</keyword>
<proteinExistence type="inferred from homology"/>
<accession>A0A1D6P064</accession>
<dbReference type="PANTHER" id="PTHR24092:SF219">
    <property type="entry name" value="PHOSPHOLIPID-TRANSPORTING ATPASE"/>
    <property type="match status" value="1"/>
</dbReference>
<feature type="binding site" evidence="13">
    <location>
        <position position="732"/>
    </location>
    <ligand>
        <name>ATP</name>
        <dbReference type="ChEBI" id="CHEBI:30616"/>
    </ligand>
</feature>
<dbReference type="InterPro" id="IPR018303">
    <property type="entry name" value="ATPase_P-typ_P_site"/>
</dbReference>
<dbReference type="PROSITE" id="PS00154">
    <property type="entry name" value="ATPASE_E1_E2"/>
    <property type="match status" value="1"/>
</dbReference>
<evidence type="ECO:0000313" key="17">
    <source>
        <dbReference type="EMBL" id="AQL03525.1"/>
    </source>
</evidence>
<feature type="transmembrane region" description="Helical" evidence="15">
    <location>
        <begin position="359"/>
        <end position="381"/>
    </location>
</feature>
<feature type="binding site" evidence="14">
    <location>
        <position position="427"/>
    </location>
    <ligand>
        <name>Mg(2+)</name>
        <dbReference type="ChEBI" id="CHEBI:18420"/>
    </ligand>
</feature>
<feature type="binding site" evidence="13">
    <location>
        <position position="871"/>
    </location>
    <ligand>
        <name>ATP</name>
        <dbReference type="ChEBI" id="CHEBI:30616"/>
    </ligand>
</feature>